<proteinExistence type="predicted"/>
<dbReference type="Proteomes" id="UP000627446">
    <property type="component" value="Unassembled WGS sequence"/>
</dbReference>
<feature type="compositionally biased region" description="Basic and acidic residues" evidence="1">
    <location>
        <begin position="45"/>
        <end position="63"/>
    </location>
</feature>
<comment type="caution">
    <text evidence="2">The sequence shown here is derived from an EMBL/GenBank/DDBJ whole genome shotgun (WGS) entry which is preliminary data.</text>
</comment>
<gene>
    <name evidence="2" type="ORF">H8K36_15445</name>
</gene>
<dbReference type="AlphaFoldDB" id="A0A923HNT7"/>
<dbReference type="RefSeq" id="WP_186917382.1">
    <property type="nucleotide sequence ID" value="NZ_JACOFZ010000007.1"/>
</dbReference>
<name>A0A923HNT7_9BURK</name>
<evidence type="ECO:0000313" key="3">
    <source>
        <dbReference type="Proteomes" id="UP000627446"/>
    </source>
</evidence>
<reference evidence="2" key="1">
    <citation type="submission" date="2020-08" db="EMBL/GenBank/DDBJ databases">
        <title>Novel species isolated from subtropical streams in China.</title>
        <authorList>
            <person name="Lu H."/>
        </authorList>
    </citation>
    <scope>NUCLEOTIDE SEQUENCE</scope>
    <source>
        <strain evidence="2">LX22W</strain>
    </source>
</reference>
<organism evidence="2 3">
    <name type="scientific">Undibacterium nitidum</name>
    <dbReference type="NCBI Taxonomy" id="2762298"/>
    <lineage>
        <taxon>Bacteria</taxon>
        <taxon>Pseudomonadati</taxon>
        <taxon>Pseudomonadota</taxon>
        <taxon>Betaproteobacteria</taxon>
        <taxon>Burkholderiales</taxon>
        <taxon>Oxalobacteraceae</taxon>
        <taxon>Undibacterium</taxon>
    </lineage>
</organism>
<feature type="compositionally biased region" description="Basic and acidic residues" evidence="1">
    <location>
        <begin position="83"/>
        <end position="93"/>
    </location>
</feature>
<protein>
    <submittedName>
        <fullName evidence="2">Uncharacterized protein</fullName>
    </submittedName>
</protein>
<evidence type="ECO:0000256" key="1">
    <source>
        <dbReference type="SAM" id="MobiDB-lite"/>
    </source>
</evidence>
<sequence>MSPLQIFRIFDYQQPNSMQNAARPSRGNPPVRGGLNTQSGTEETFIERRQIQDRRATDRREKQQSTFLNTRKTQGRRQTAGRRASDANIKLDYRPISLKG</sequence>
<dbReference type="EMBL" id="JACOFZ010000007">
    <property type="protein sequence ID" value="MBC3882784.1"/>
    <property type="molecule type" value="Genomic_DNA"/>
</dbReference>
<feature type="region of interest" description="Disordered" evidence="1">
    <location>
        <begin position="15"/>
        <end position="100"/>
    </location>
</feature>
<accession>A0A923HNT7</accession>
<keyword evidence="3" id="KW-1185">Reference proteome</keyword>
<evidence type="ECO:0000313" key="2">
    <source>
        <dbReference type="EMBL" id="MBC3882784.1"/>
    </source>
</evidence>